<protein>
    <submittedName>
        <fullName evidence="5">Shikimate dehydrogenase</fullName>
    </submittedName>
</protein>
<keyword evidence="2" id="KW-0560">Oxidoreductase</keyword>
<dbReference type="OrthoDB" id="9792692at2"/>
<accession>A0A4Q7PIG2</accession>
<evidence type="ECO:0000256" key="2">
    <source>
        <dbReference type="ARBA" id="ARBA00023002"/>
    </source>
</evidence>
<dbReference type="GO" id="GO:0050661">
    <property type="term" value="F:NADP binding"/>
    <property type="evidence" value="ECO:0007669"/>
    <property type="project" value="TreeGrafter"/>
</dbReference>
<dbReference type="GO" id="GO:0009073">
    <property type="term" value="P:aromatic amino acid family biosynthetic process"/>
    <property type="evidence" value="ECO:0007669"/>
    <property type="project" value="UniProtKB-KW"/>
</dbReference>
<name>A0A4Q7PIG2_9FLAO</name>
<proteinExistence type="predicted"/>
<keyword evidence="3" id="KW-0028">Amino-acid biosynthesis</keyword>
<dbReference type="CDD" id="cd01065">
    <property type="entry name" value="NAD_bind_Shikimate_DH"/>
    <property type="match status" value="1"/>
</dbReference>
<dbReference type="PANTHER" id="PTHR21089">
    <property type="entry name" value="SHIKIMATE DEHYDROGENASE"/>
    <property type="match status" value="1"/>
</dbReference>
<organism evidence="5 6">
    <name type="scientific">Aquimarina brevivitae</name>
    <dbReference type="NCBI Taxonomy" id="323412"/>
    <lineage>
        <taxon>Bacteria</taxon>
        <taxon>Pseudomonadati</taxon>
        <taxon>Bacteroidota</taxon>
        <taxon>Flavobacteriia</taxon>
        <taxon>Flavobacteriales</taxon>
        <taxon>Flavobacteriaceae</taxon>
        <taxon>Aquimarina</taxon>
    </lineage>
</organism>
<evidence type="ECO:0000313" key="5">
    <source>
        <dbReference type="EMBL" id="RZT00367.1"/>
    </source>
</evidence>
<dbReference type="GO" id="GO:0009423">
    <property type="term" value="P:chorismate biosynthetic process"/>
    <property type="evidence" value="ECO:0007669"/>
    <property type="project" value="TreeGrafter"/>
</dbReference>
<dbReference type="GO" id="GO:0005829">
    <property type="term" value="C:cytosol"/>
    <property type="evidence" value="ECO:0007669"/>
    <property type="project" value="TreeGrafter"/>
</dbReference>
<dbReference type="PANTHER" id="PTHR21089:SF1">
    <property type="entry name" value="BIFUNCTIONAL 3-DEHYDROQUINATE DEHYDRATASE_SHIKIMATE DEHYDROGENASE, CHLOROPLASTIC"/>
    <property type="match status" value="1"/>
</dbReference>
<evidence type="ECO:0000256" key="1">
    <source>
        <dbReference type="ARBA" id="ARBA00004871"/>
    </source>
</evidence>
<keyword evidence="6" id="KW-1185">Reference proteome</keyword>
<dbReference type="AlphaFoldDB" id="A0A4Q7PIG2"/>
<dbReference type="RefSeq" id="WP_130286145.1">
    <property type="nucleotide sequence ID" value="NZ_SGXE01000001.1"/>
</dbReference>
<comment type="pathway">
    <text evidence="1">Metabolic intermediate biosynthesis; chorismate biosynthesis; chorismate from D-erythrose 4-phosphate and phosphoenolpyruvate: step 4/7.</text>
</comment>
<dbReference type="InterPro" id="IPR022893">
    <property type="entry name" value="Shikimate_DH_fam"/>
</dbReference>
<dbReference type="InterPro" id="IPR046346">
    <property type="entry name" value="Aminoacid_DH-like_N_sf"/>
</dbReference>
<gene>
    <name evidence="5" type="ORF">EV197_1603</name>
</gene>
<comment type="caution">
    <text evidence="5">The sequence shown here is derived from an EMBL/GenBank/DDBJ whole genome shotgun (WGS) entry which is preliminary data.</text>
</comment>
<dbReference type="Proteomes" id="UP000292262">
    <property type="component" value="Unassembled WGS sequence"/>
</dbReference>
<dbReference type="SUPFAM" id="SSF51735">
    <property type="entry name" value="NAD(P)-binding Rossmann-fold domains"/>
    <property type="match status" value="1"/>
</dbReference>
<dbReference type="Pfam" id="PF08501">
    <property type="entry name" value="Shikimate_dh_N"/>
    <property type="match status" value="1"/>
</dbReference>
<dbReference type="EMBL" id="SGXE01000001">
    <property type="protein sequence ID" value="RZT00367.1"/>
    <property type="molecule type" value="Genomic_DNA"/>
</dbReference>
<sequence length="242" mass="27348">MKLFGLVGKNIGYSFSKTYFAKKFKENQLNNYTYQNFDITDIDAIRQVFKTKNLSGLNVTIPYKEQIVPYLDDLDPTAKAIGAVNVIKIDNNKFIGYNSDCYGFSESLKPLLQPAITKALILGTGGASKAVAYALQNLGITSTYVSRSNENDALHYDALTLKIIENHKLIINCTPLGTHPNVDRFPNIPYEYLESQHILYDLIYNPSETLFMKKGKKRGATVINGYQMLVLQAEKSWEIWHS</sequence>
<dbReference type="InterPro" id="IPR013708">
    <property type="entry name" value="Shikimate_DH-bd_N"/>
</dbReference>
<dbReference type="GO" id="GO:0019632">
    <property type="term" value="P:shikimate metabolic process"/>
    <property type="evidence" value="ECO:0007669"/>
    <property type="project" value="TreeGrafter"/>
</dbReference>
<evidence type="ECO:0000256" key="3">
    <source>
        <dbReference type="ARBA" id="ARBA00023141"/>
    </source>
</evidence>
<dbReference type="GO" id="GO:0004764">
    <property type="term" value="F:shikimate 3-dehydrogenase (NADP+) activity"/>
    <property type="evidence" value="ECO:0007669"/>
    <property type="project" value="InterPro"/>
</dbReference>
<evidence type="ECO:0000313" key="6">
    <source>
        <dbReference type="Proteomes" id="UP000292262"/>
    </source>
</evidence>
<dbReference type="Gene3D" id="3.40.50.720">
    <property type="entry name" value="NAD(P)-binding Rossmann-like Domain"/>
    <property type="match status" value="1"/>
</dbReference>
<keyword evidence="3" id="KW-0057">Aromatic amino acid biosynthesis</keyword>
<dbReference type="SUPFAM" id="SSF53223">
    <property type="entry name" value="Aminoacid dehydrogenase-like, N-terminal domain"/>
    <property type="match status" value="1"/>
</dbReference>
<dbReference type="InterPro" id="IPR036291">
    <property type="entry name" value="NAD(P)-bd_dom_sf"/>
</dbReference>
<dbReference type="Gene3D" id="3.40.50.10860">
    <property type="entry name" value="Leucine Dehydrogenase, chain A, domain 1"/>
    <property type="match status" value="1"/>
</dbReference>
<reference evidence="5 6" key="1">
    <citation type="submission" date="2019-02" db="EMBL/GenBank/DDBJ databases">
        <title>Genomic Encyclopedia of Type Strains, Phase IV (KMG-IV): sequencing the most valuable type-strain genomes for metagenomic binning, comparative biology and taxonomic classification.</title>
        <authorList>
            <person name="Goeker M."/>
        </authorList>
    </citation>
    <scope>NUCLEOTIDE SEQUENCE [LARGE SCALE GENOMIC DNA]</scope>
    <source>
        <strain evidence="5 6">DSM 17196</strain>
    </source>
</reference>
<evidence type="ECO:0000259" key="4">
    <source>
        <dbReference type="Pfam" id="PF08501"/>
    </source>
</evidence>
<feature type="domain" description="Shikimate dehydrogenase substrate binding N-terminal" evidence="4">
    <location>
        <begin position="6"/>
        <end position="87"/>
    </location>
</feature>